<evidence type="ECO:0000256" key="1">
    <source>
        <dbReference type="SAM" id="SignalP"/>
    </source>
</evidence>
<reference evidence="2 3" key="1">
    <citation type="submission" date="2024-09" db="EMBL/GenBank/DDBJ databases">
        <authorList>
            <person name="Sun Q."/>
            <person name="Mori K."/>
        </authorList>
    </citation>
    <scope>NUCLEOTIDE SEQUENCE [LARGE SCALE GENOMIC DNA]</scope>
    <source>
        <strain evidence="2 3">NCAIM B.02537</strain>
    </source>
</reference>
<protein>
    <submittedName>
        <fullName evidence="2">Uncharacterized protein</fullName>
    </submittedName>
</protein>
<feature type="signal peptide" evidence="1">
    <location>
        <begin position="1"/>
        <end position="25"/>
    </location>
</feature>
<keyword evidence="1" id="KW-0732">Signal</keyword>
<name>A0ABV6PHW9_9SPHN</name>
<proteinExistence type="predicted"/>
<dbReference type="EMBL" id="JBHLTL010000004">
    <property type="protein sequence ID" value="MFC0589411.1"/>
    <property type="molecule type" value="Genomic_DNA"/>
</dbReference>
<gene>
    <name evidence="2" type="ORF">ACFFF7_08310</name>
</gene>
<accession>A0ABV6PHW9</accession>
<dbReference type="Proteomes" id="UP001589943">
    <property type="component" value="Unassembled WGS sequence"/>
</dbReference>
<dbReference type="RefSeq" id="WP_379480899.1">
    <property type="nucleotide sequence ID" value="NZ_JBHLTL010000004.1"/>
</dbReference>
<organism evidence="2 3">
    <name type="scientific">Novosphingobium aquiterrae</name>
    <dbReference type="NCBI Taxonomy" id="624388"/>
    <lineage>
        <taxon>Bacteria</taxon>
        <taxon>Pseudomonadati</taxon>
        <taxon>Pseudomonadota</taxon>
        <taxon>Alphaproteobacteria</taxon>
        <taxon>Sphingomonadales</taxon>
        <taxon>Sphingomonadaceae</taxon>
        <taxon>Novosphingobium</taxon>
    </lineage>
</organism>
<evidence type="ECO:0000313" key="3">
    <source>
        <dbReference type="Proteomes" id="UP001589943"/>
    </source>
</evidence>
<keyword evidence="3" id="KW-1185">Reference proteome</keyword>
<feature type="chain" id="PRO_5046515963" evidence="1">
    <location>
        <begin position="26"/>
        <end position="128"/>
    </location>
</feature>
<comment type="caution">
    <text evidence="2">The sequence shown here is derived from an EMBL/GenBank/DDBJ whole genome shotgun (WGS) entry which is preliminary data.</text>
</comment>
<evidence type="ECO:0000313" key="2">
    <source>
        <dbReference type="EMBL" id="MFC0589411.1"/>
    </source>
</evidence>
<sequence>MKRWFSLLLLMGALLGLMGQETAFARVMPMEKAEQTVAAAQASAGQMSADCAEMMGLAKQTTQPDKPCQGMTPDCVAKMGCAVAVALVPPLSSTIPSVYRPSTPRQVPVAALVGRETSPEPHPPARLG</sequence>